<dbReference type="PANTHER" id="PTHR30563:SF0">
    <property type="entry name" value="DNA RECOMBINATION PROTEIN RMUC"/>
    <property type="match status" value="1"/>
</dbReference>
<feature type="transmembrane region" description="Helical" evidence="7">
    <location>
        <begin position="12"/>
        <end position="30"/>
    </location>
</feature>
<dbReference type="InterPro" id="IPR003798">
    <property type="entry name" value="DNA_recombination_RmuC"/>
</dbReference>
<keyword evidence="9" id="KW-1185">Reference proteome</keyword>
<evidence type="ECO:0000256" key="1">
    <source>
        <dbReference type="ARBA" id="ARBA00003416"/>
    </source>
</evidence>
<dbReference type="GO" id="GO:0006310">
    <property type="term" value="P:DNA recombination"/>
    <property type="evidence" value="ECO:0007669"/>
    <property type="project" value="UniProtKB-KW"/>
</dbReference>
<evidence type="ECO:0000313" key="8">
    <source>
        <dbReference type="EMBL" id="QBB70205.1"/>
    </source>
</evidence>
<dbReference type="EMBL" id="CP035704">
    <property type="protein sequence ID" value="QBB70205.1"/>
    <property type="molecule type" value="Genomic_DNA"/>
</dbReference>
<evidence type="ECO:0000256" key="3">
    <source>
        <dbReference type="ARBA" id="ARBA00023054"/>
    </source>
</evidence>
<comment type="function">
    <text evidence="1">Involved in DNA recombination.</text>
</comment>
<evidence type="ECO:0000313" key="9">
    <source>
        <dbReference type="Proteomes" id="UP000291562"/>
    </source>
</evidence>
<feature type="region of interest" description="Disordered" evidence="6">
    <location>
        <begin position="483"/>
        <end position="517"/>
    </location>
</feature>
<evidence type="ECO:0000256" key="6">
    <source>
        <dbReference type="SAM" id="MobiDB-lite"/>
    </source>
</evidence>
<dbReference type="AlphaFoldDB" id="A0A411HI68"/>
<protein>
    <submittedName>
        <fullName evidence="8">DNA recombination protein RmuC</fullName>
    </submittedName>
</protein>
<evidence type="ECO:0000256" key="4">
    <source>
        <dbReference type="ARBA" id="ARBA00023172"/>
    </source>
</evidence>
<accession>A0A411HI68</accession>
<dbReference type="Proteomes" id="UP000291562">
    <property type="component" value="Chromosome"/>
</dbReference>
<keyword evidence="7" id="KW-0812">Transmembrane</keyword>
<dbReference type="OrthoDB" id="9765111at2"/>
<evidence type="ECO:0000256" key="7">
    <source>
        <dbReference type="SAM" id="Phobius"/>
    </source>
</evidence>
<keyword evidence="3 5" id="KW-0175">Coiled coil</keyword>
<dbReference type="Pfam" id="PF02646">
    <property type="entry name" value="RmuC"/>
    <property type="match status" value="1"/>
</dbReference>
<dbReference type="KEGG" id="xbc:ELE36_07415"/>
<keyword evidence="7" id="KW-1133">Transmembrane helix</keyword>
<proteinExistence type="inferred from homology"/>
<name>A0A411HI68_9GAMM</name>
<reference evidence="8 9" key="1">
    <citation type="submission" date="2019-01" db="EMBL/GenBank/DDBJ databases">
        <title>Pseudolysobacter antarctica gen. nov., sp. nov., isolated from Fildes Peninsula, Antarctica.</title>
        <authorList>
            <person name="Wei Z."/>
            <person name="Peng F."/>
        </authorList>
    </citation>
    <scope>NUCLEOTIDE SEQUENCE [LARGE SCALE GENOMIC DNA]</scope>
    <source>
        <strain evidence="8 9">AQ6-296</strain>
    </source>
</reference>
<evidence type="ECO:0000256" key="5">
    <source>
        <dbReference type="SAM" id="Coils"/>
    </source>
</evidence>
<organism evidence="8 9">
    <name type="scientific">Pseudolysobacter antarcticus</name>
    <dbReference type="NCBI Taxonomy" id="2511995"/>
    <lineage>
        <taxon>Bacteria</taxon>
        <taxon>Pseudomonadati</taxon>
        <taxon>Pseudomonadota</taxon>
        <taxon>Gammaproteobacteria</taxon>
        <taxon>Lysobacterales</taxon>
        <taxon>Rhodanobacteraceae</taxon>
        <taxon>Pseudolysobacter</taxon>
    </lineage>
</organism>
<feature type="coiled-coil region" evidence="5">
    <location>
        <begin position="61"/>
        <end position="158"/>
    </location>
</feature>
<keyword evidence="4" id="KW-0233">DNA recombination</keyword>
<comment type="similarity">
    <text evidence="2">Belongs to the RmuC family.</text>
</comment>
<keyword evidence="7" id="KW-0472">Membrane</keyword>
<evidence type="ECO:0000256" key="2">
    <source>
        <dbReference type="ARBA" id="ARBA00009840"/>
    </source>
</evidence>
<dbReference type="RefSeq" id="WP_129832464.1">
    <property type="nucleotide sequence ID" value="NZ_CP035704.1"/>
</dbReference>
<sequence>MSALLELTPLSGFLLGLLVGMLLAGCLLLWRLSYRVAQARTEGGAARDAEIAQLETERDGLRTAQSLLSAEREKLQRITEQDEIAVRTLIDERATLKARLERLPQLNQELQSARDELARMRQLHENSEQRATTLATRLEEQTAAMQDKLALLDTAREQMSASFKSLANDILEDKSKKFTEQNSLQLGQLLTPLREQITDFRKTVTETHTKENADRAVLQHEIGTLQKLNLRISEDAINLTKALKGESKTQGAWGELILERLLESSGLQKGIEYETQVTLEDDFGGRSRPDVIVRLPEKRDLIIDAKVSLTAYERFCAASDDAERALQIRAHCQSMRGHVNDLAARKYNDLPGMNSLDFVLMFVPVEAAYIEAMRNDDTLYQTAVEKHVLIVSTSTLLVTLRTVNSLWRFDDRNRNALEIANKAGALYDKFTGFVEDLGKVRNGLDSAQRSLVDATSKLSEGKGNLVRRVEELRKLGAKASKSLPADLLEKSQPEMLLPLTSEENESNRAAPVSDSSE</sequence>
<dbReference type="PANTHER" id="PTHR30563">
    <property type="entry name" value="DNA RECOMBINATION PROTEIN RMUC"/>
    <property type="match status" value="1"/>
</dbReference>
<gene>
    <name evidence="8" type="ORF">ELE36_07415</name>
</gene>